<keyword evidence="2" id="KW-0812">Transmembrane</keyword>
<reference evidence="4 7" key="2">
    <citation type="submission" date="2019-09" db="EMBL/GenBank/DDBJ databases">
        <title>Draft genome sequences of 48 bacterial type strains from the CCUG.</title>
        <authorList>
            <person name="Tunovic T."/>
            <person name="Pineiro-Iglesias B."/>
            <person name="Unosson C."/>
            <person name="Inganas E."/>
            <person name="Ohlen M."/>
            <person name="Cardew S."/>
            <person name="Jensie-Markopoulos S."/>
            <person name="Salva-Serra F."/>
            <person name="Jaen-Luchoro D."/>
            <person name="Karlsson R."/>
            <person name="Svensson-Stadler L."/>
            <person name="Chun J."/>
            <person name="Moore E."/>
        </authorList>
    </citation>
    <scope>NUCLEOTIDE SEQUENCE [LARGE SCALE GENOMIC DNA]</scope>
    <source>
        <strain evidence="4 7">CCUG 65687</strain>
    </source>
</reference>
<accession>A0A108EVR2</accession>
<keyword evidence="2" id="KW-0472">Membrane</keyword>
<evidence type="ECO:0000313" key="5">
    <source>
        <dbReference type="EMBL" id="KWN18311.1"/>
    </source>
</evidence>
<reference evidence="5 6" key="1">
    <citation type="submission" date="2015-11" db="EMBL/GenBank/DDBJ databases">
        <title>Expanding the genomic diversity of Burkholderia species for the development of highly accurate diagnostics.</title>
        <authorList>
            <person name="Sahl J."/>
            <person name="Keim P."/>
            <person name="Wagner D."/>
        </authorList>
    </citation>
    <scope>NUCLEOTIDE SEQUENCE [LARGE SCALE GENOMIC DNA]</scope>
    <source>
        <strain evidence="5 6">MSMB793WGS</strain>
    </source>
</reference>
<evidence type="ECO:0000313" key="7">
    <source>
        <dbReference type="Proteomes" id="UP000473571"/>
    </source>
</evidence>
<feature type="transmembrane region" description="Helical" evidence="2">
    <location>
        <begin position="6"/>
        <end position="26"/>
    </location>
</feature>
<dbReference type="GO" id="GO:0005576">
    <property type="term" value="C:extracellular region"/>
    <property type="evidence" value="ECO:0007669"/>
    <property type="project" value="TreeGrafter"/>
</dbReference>
<feature type="transmembrane region" description="Helical" evidence="2">
    <location>
        <begin position="47"/>
        <end position="67"/>
    </location>
</feature>
<dbReference type="InterPro" id="IPR052755">
    <property type="entry name" value="Lysozyme_Inhibitor_LprI"/>
</dbReference>
<dbReference type="Proteomes" id="UP000473571">
    <property type="component" value="Unassembled WGS sequence"/>
</dbReference>
<feature type="region of interest" description="Disordered" evidence="1">
    <location>
        <begin position="76"/>
        <end position="146"/>
    </location>
</feature>
<dbReference type="Pfam" id="PF07007">
    <property type="entry name" value="LprI"/>
    <property type="match status" value="1"/>
</dbReference>
<dbReference type="AlphaFoldDB" id="A0A108EVR2"/>
<gene>
    <name evidence="4" type="ORF">F7R13_07020</name>
    <name evidence="5" type="ORF">WT83_12775</name>
</gene>
<comment type="caution">
    <text evidence="5">The sequence shown here is derived from an EMBL/GenBank/DDBJ whole genome shotgun (WGS) entry which is preliminary data.</text>
</comment>
<organism evidence="5 6">
    <name type="scientific">Burkholderia territorii</name>
    <dbReference type="NCBI Taxonomy" id="1503055"/>
    <lineage>
        <taxon>Bacteria</taxon>
        <taxon>Pseudomonadati</taxon>
        <taxon>Pseudomonadota</taxon>
        <taxon>Betaproteobacteria</taxon>
        <taxon>Burkholderiales</taxon>
        <taxon>Burkholderiaceae</taxon>
        <taxon>Burkholderia</taxon>
        <taxon>Burkholderia cepacia complex</taxon>
    </lineage>
</organism>
<dbReference type="EMBL" id="VZOL01000048">
    <property type="protein sequence ID" value="KAB0684843.1"/>
    <property type="molecule type" value="Genomic_DNA"/>
</dbReference>
<protein>
    <submittedName>
        <fullName evidence="4">DUF1311 domain-containing protein</fullName>
    </submittedName>
</protein>
<dbReference type="Proteomes" id="UP000068016">
    <property type="component" value="Unassembled WGS sequence"/>
</dbReference>
<evidence type="ECO:0000313" key="4">
    <source>
        <dbReference type="EMBL" id="KAB0684843.1"/>
    </source>
</evidence>
<dbReference type="PANTHER" id="PTHR37549:SF1">
    <property type="entry name" value="LIPOPROTEIN LPRI"/>
    <property type="match status" value="1"/>
</dbReference>
<evidence type="ECO:0000256" key="1">
    <source>
        <dbReference type="SAM" id="MobiDB-lite"/>
    </source>
</evidence>
<proteinExistence type="predicted"/>
<evidence type="ECO:0000256" key="2">
    <source>
        <dbReference type="SAM" id="Phobius"/>
    </source>
</evidence>
<feature type="compositionally biased region" description="Polar residues" evidence="1">
    <location>
        <begin position="128"/>
        <end position="145"/>
    </location>
</feature>
<sequence>MAMLGNSLIGIGVLASLIGIGGFIDTRKVDRRFKTGYKNNEPDLRNFGLSCKILLSGIGLFLVGLTANRILDPGSAPIRSLQPQTETSAKAGNERGITPANITQPEHEDSPPAGIHASPRSIPDMSGPTGTSSEISAHPNDTSDAFANRVVPTRTFVTSFDCLQATYDDEQAICHDPGLAAMDRRLAQLYSTALQNISDKEALRQSESDWITARHQCGKDLDCLRRAYGERIGQFVGSLGSRPPLSVEGN</sequence>
<feature type="compositionally biased region" description="Polar residues" evidence="1">
    <location>
        <begin position="81"/>
        <end position="90"/>
    </location>
</feature>
<keyword evidence="2" id="KW-1133">Transmembrane helix</keyword>
<name>A0A108EVR2_9BURK</name>
<dbReference type="PANTHER" id="PTHR37549">
    <property type="entry name" value="LIPOPROTEIN LPRI"/>
    <property type="match status" value="1"/>
</dbReference>
<feature type="domain" description="Lysozyme inhibitor LprI-like N-terminal" evidence="3">
    <location>
        <begin position="164"/>
        <end position="232"/>
    </location>
</feature>
<evidence type="ECO:0000259" key="3">
    <source>
        <dbReference type="Pfam" id="PF07007"/>
    </source>
</evidence>
<evidence type="ECO:0000313" key="6">
    <source>
        <dbReference type="Proteomes" id="UP000068016"/>
    </source>
</evidence>
<dbReference type="InterPro" id="IPR009739">
    <property type="entry name" value="LprI-like_N"/>
</dbReference>
<dbReference type="EMBL" id="LPLZ01000033">
    <property type="protein sequence ID" value="KWN18311.1"/>
    <property type="molecule type" value="Genomic_DNA"/>
</dbReference>